<evidence type="ECO:0000256" key="6">
    <source>
        <dbReference type="RuleBase" id="RU363108"/>
    </source>
</evidence>
<dbReference type="Pfam" id="PF08395">
    <property type="entry name" value="7tm_7"/>
    <property type="match status" value="1"/>
</dbReference>
<reference evidence="8" key="1">
    <citation type="journal article" date="2021" name="Elife">
        <title>Highly contiguous assemblies of 101 drosophilid genomes.</title>
        <authorList>
            <person name="Kim B.Y."/>
            <person name="Wang J.R."/>
            <person name="Miller D.E."/>
            <person name="Barmina O."/>
            <person name="Delaney E."/>
            <person name="Thompson A."/>
            <person name="Comeault A.A."/>
            <person name="Peede D."/>
            <person name="D'Agostino E.R."/>
            <person name="Pelaez J."/>
            <person name="Aguilar J.M."/>
            <person name="Haji D."/>
            <person name="Matsunaga T."/>
            <person name="Armstrong E.E."/>
            <person name="Zych M."/>
            <person name="Ogawa Y."/>
            <person name="Stamenkovic-Radak M."/>
            <person name="Jelic M."/>
            <person name="Veselinovic M.S."/>
            <person name="Tanaskovic M."/>
            <person name="Eric P."/>
            <person name="Gao J.J."/>
            <person name="Katoh T.K."/>
            <person name="Toda M.J."/>
            <person name="Watabe H."/>
            <person name="Watada M."/>
            <person name="Davis J.S."/>
            <person name="Moyle L.C."/>
            <person name="Manoli G."/>
            <person name="Bertolini E."/>
            <person name="Kostal V."/>
            <person name="Hawley R.S."/>
            <person name="Takahashi A."/>
            <person name="Jones C.D."/>
            <person name="Price D.K."/>
            <person name="Whiteman N."/>
            <person name="Kopp A."/>
            <person name="Matute D.R."/>
            <person name="Petrov D.A."/>
        </authorList>
    </citation>
    <scope>NUCLEOTIDE SEQUENCE [LARGE SCALE GENOMIC DNA]</scope>
</reference>
<evidence type="ECO:0000256" key="1">
    <source>
        <dbReference type="ARBA" id="ARBA00004651"/>
    </source>
</evidence>
<protein>
    <recommendedName>
        <fullName evidence="6">Gustatory receptor</fullName>
    </recommendedName>
</protein>
<comment type="subcellular location">
    <subcellularLocation>
        <location evidence="1 6">Cell membrane</location>
        <topology evidence="1 6">Multi-pass membrane protein</topology>
    </subcellularLocation>
</comment>
<proteinExistence type="inferred from homology"/>
<evidence type="ECO:0000256" key="2">
    <source>
        <dbReference type="ARBA" id="ARBA00022475"/>
    </source>
</evidence>
<evidence type="ECO:0000313" key="8">
    <source>
        <dbReference type="Proteomes" id="UP001652680"/>
    </source>
</evidence>
<evidence type="ECO:0000313" key="7">
    <source>
        <dbReference type="EnsemblMetazoa" id="XP_016972003.2"/>
    </source>
</evidence>
<dbReference type="InterPro" id="IPR013604">
    <property type="entry name" value="7TM_chemorcpt"/>
</dbReference>
<feature type="transmembrane region" description="Helical" evidence="6">
    <location>
        <begin position="159"/>
        <end position="182"/>
    </location>
</feature>
<name>A0ABM5GZ24_DRORH</name>
<reference evidence="7" key="2">
    <citation type="submission" date="2025-05" db="UniProtKB">
        <authorList>
            <consortium name="EnsemblMetazoa"/>
        </authorList>
    </citation>
    <scope>IDENTIFICATION</scope>
</reference>
<feature type="transmembrane region" description="Helical" evidence="6">
    <location>
        <begin position="283"/>
        <end position="300"/>
    </location>
</feature>
<feature type="transmembrane region" description="Helical" evidence="6">
    <location>
        <begin position="38"/>
        <end position="57"/>
    </location>
</feature>
<comment type="similarity">
    <text evidence="6">Belongs to the insect chemoreceptor superfamily. Gustatory receptor (GR) family.</text>
</comment>
<keyword evidence="6" id="KW-0807">Transducer</keyword>
<organism evidence="7 8">
    <name type="scientific">Drosophila rhopaloa</name>
    <name type="common">Fruit fly</name>
    <dbReference type="NCBI Taxonomy" id="1041015"/>
    <lineage>
        <taxon>Eukaryota</taxon>
        <taxon>Metazoa</taxon>
        <taxon>Ecdysozoa</taxon>
        <taxon>Arthropoda</taxon>
        <taxon>Hexapoda</taxon>
        <taxon>Insecta</taxon>
        <taxon>Pterygota</taxon>
        <taxon>Neoptera</taxon>
        <taxon>Endopterygota</taxon>
        <taxon>Diptera</taxon>
        <taxon>Brachycera</taxon>
        <taxon>Muscomorpha</taxon>
        <taxon>Ephydroidea</taxon>
        <taxon>Drosophilidae</taxon>
        <taxon>Drosophila</taxon>
        <taxon>Sophophora</taxon>
    </lineage>
</organism>
<keyword evidence="5 6" id="KW-0472">Membrane</keyword>
<keyword evidence="8" id="KW-1185">Reference proteome</keyword>
<evidence type="ECO:0000256" key="5">
    <source>
        <dbReference type="ARBA" id="ARBA00023136"/>
    </source>
</evidence>
<sequence>MADLVKWCLYIVYYYGRFTGLVNFEIDLKTGRTRVTKWATIYAAFVQIILFTILFYHTLGIRFITSMWVKANLLHEYVFMIMSVLRILCVLMALISRWFMRRRFVRLFNSFRRLFQSNPEAIQYCRMGIAAKCLCSKATEILQVTIALVIVKKYLTIHLVLGIWSVVSLTAIINLIITQYYIAIANIRGSYMLLNKELRLILSETQSLIPNRRGVFVTKCCHLADRLDIIARTQSELQDLTDRLSKTYEVQIFWMAISYYLNSVGSIYIMFSFGKYKNMVEDWPLSVVVLGVAYFLFFYFDNWINMYGVFELSDLHAEMLILMEQRTVLLPCLDNRLEAAFDSFGLSLARNPFKLRFFGVFEANRSTLLPWANSLIINSLFLIQYDMQNF</sequence>
<keyword evidence="3 6" id="KW-0812">Transmembrane</keyword>
<dbReference type="GeneID" id="108039487"/>
<accession>A0ABM5GZ24</accession>
<comment type="function">
    <text evidence="6">Gustatory receptor which mediates acceptance or avoidance behavior, depending on its substrates.</text>
</comment>
<dbReference type="RefSeq" id="XP_016972003.2">
    <property type="nucleotide sequence ID" value="XM_017116514.2"/>
</dbReference>
<dbReference type="EnsemblMetazoa" id="XM_017116514.2">
    <property type="protein sequence ID" value="XP_016972003.2"/>
    <property type="gene ID" value="LOC108039487"/>
</dbReference>
<evidence type="ECO:0000256" key="3">
    <source>
        <dbReference type="ARBA" id="ARBA00022692"/>
    </source>
</evidence>
<evidence type="ECO:0000256" key="4">
    <source>
        <dbReference type="ARBA" id="ARBA00022989"/>
    </source>
</evidence>
<keyword evidence="2 6" id="KW-1003">Cell membrane</keyword>
<keyword evidence="6" id="KW-0675">Receptor</keyword>
<feature type="transmembrane region" description="Helical" evidence="6">
    <location>
        <begin position="77"/>
        <end position="100"/>
    </location>
</feature>
<dbReference type="Proteomes" id="UP001652680">
    <property type="component" value="Unassembled WGS sequence"/>
</dbReference>
<keyword evidence="4 6" id="KW-1133">Transmembrane helix</keyword>
<feature type="transmembrane region" description="Helical" evidence="6">
    <location>
        <begin position="252"/>
        <end position="271"/>
    </location>
</feature>
<comment type="caution">
    <text evidence="6">Lacks conserved residue(s) required for the propagation of feature annotation.</text>
</comment>